<dbReference type="Gene3D" id="1.10.150.50">
    <property type="entry name" value="Transcription Factor, Ets-1"/>
    <property type="match status" value="1"/>
</dbReference>
<dbReference type="OrthoDB" id="448455at2759"/>
<keyword evidence="1" id="KW-0472">Membrane</keyword>
<organism evidence="3 4">
    <name type="scientific">Spodoptera litura</name>
    <name type="common">Asian cotton leafworm</name>
    <dbReference type="NCBI Taxonomy" id="69820"/>
    <lineage>
        <taxon>Eukaryota</taxon>
        <taxon>Metazoa</taxon>
        <taxon>Ecdysozoa</taxon>
        <taxon>Arthropoda</taxon>
        <taxon>Hexapoda</taxon>
        <taxon>Insecta</taxon>
        <taxon>Pterygota</taxon>
        <taxon>Neoptera</taxon>
        <taxon>Endopterygota</taxon>
        <taxon>Lepidoptera</taxon>
        <taxon>Glossata</taxon>
        <taxon>Ditrysia</taxon>
        <taxon>Noctuoidea</taxon>
        <taxon>Noctuidae</taxon>
        <taxon>Amphipyrinae</taxon>
        <taxon>Spodoptera</taxon>
    </lineage>
</organism>
<dbReference type="PROSITE" id="PS50105">
    <property type="entry name" value="SAM_DOMAIN"/>
    <property type="match status" value="1"/>
</dbReference>
<keyword evidence="1" id="KW-1133">Transmembrane helix</keyword>
<dbReference type="KEGG" id="sliu:111351911"/>
<dbReference type="SUPFAM" id="SSF47769">
    <property type="entry name" value="SAM/Pointed domain"/>
    <property type="match status" value="1"/>
</dbReference>
<dbReference type="GeneID" id="111351911"/>
<evidence type="ECO:0000259" key="2">
    <source>
        <dbReference type="PROSITE" id="PS50105"/>
    </source>
</evidence>
<dbReference type="InterPro" id="IPR013761">
    <property type="entry name" value="SAM/pointed_sf"/>
</dbReference>
<evidence type="ECO:0000313" key="3">
    <source>
        <dbReference type="Proteomes" id="UP000301870"/>
    </source>
</evidence>
<keyword evidence="1" id="KW-0812">Transmembrane</keyword>
<keyword evidence="3" id="KW-1185">Reference proteome</keyword>
<name>A0A9J7DWI2_SPOLT</name>
<feature type="domain" description="SAM" evidence="2">
    <location>
        <begin position="23"/>
        <end position="83"/>
    </location>
</feature>
<accession>A0A9J7DWI2</accession>
<dbReference type="Pfam" id="PF00536">
    <property type="entry name" value="SAM_1"/>
    <property type="match status" value="1"/>
</dbReference>
<dbReference type="InterPro" id="IPR001660">
    <property type="entry name" value="SAM"/>
</dbReference>
<dbReference type="Proteomes" id="UP000301870">
    <property type="component" value="Chromosome 14"/>
</dbReference>
<gene>
    <name evidence="4" type="primary">LOC111351911</name>
</gene>
<proteinExistence type="predicted"/>
<evidence type="ECO:0000256" key="1">
    <source>
        <dbReference type="SAM" id="Phobius"/>
    </source>
</evidence>
<evidence type="ECO:0000313" key="4">
    <source>
        <dbReference type="RefSeq" id="XP_022819895.1"/>
    </source>
</evidence>
<dbReference type="AlphaFoldDB" id="A0A9J7DWI2"/>
<dbReference type="RefSeq" id="XP_022819895.1">
    <property type="nucleotide sequence ID" value="XM_022964127.1"/>
</dbReference>
<sequence>MKMVDNSEIVLQPKEIKSSNFEDTVNSILCGLGAQKYIEIFKKQDIDQYGLSELSDEDLRKLGIVEPEIRNQLIERAKLLPAYEESQAIRIATLGPMEMVEVFEECALLLHRIHLSMVASNAALSKSKKVSDCLLYKDKYASNVALATLNEISNILNSMEIAVNSKFKIRKAKNNKKKKILVGTIGSAVIATLAVLFTRSLKQL</sequence>
<feature type="transmembrane region" description="Helical" evidence="1">
    <location>
        <begin position="180"/>
        <end position="198"/>
    </location>
</feature>
<protein>
    <submittedName>
        <fullName evidence="4">Uncharacterized protein LOC111351911</fullName>
    </submittedName>
</protein>
<reference evidence="4" key="1">
    <citation type="submission" date="2025-08" db="UniProtKB">
        <authorList>
            <consortium name="RefSeq"/>
        </authorList>
    </citation>
    <scope>IDENTIFICATION</scope>
    <source>
        <strain evidence="4">Ishihara</strain>
        <tissue evidence="4">Whole body</tissue>
    </source>
</reference>